<feature type="compositionally biased region" description="Basic and acidic residues" evidence="1">
    <location>
        <begin position="1"/>
        <end position="16"/>
    </location>
</feature>
<proteinExistence type="predicted"/>
<reference evidence="2" key="1">
    <citation type="journal article" date="2022" name="Int. J. Mol. Sci.">
        <title>Draft Genome of Tanacetum Coccineum: Genomic Comparison of Closely Related Tanacetum-Family Plants.</title>
        <authorList>
            <person name="Yamashiro T."/>
            <person name="Shiraishi A."/>
            <person name="Nakayama K."/>
            <person name="Satake H."/>
        </authorList>
    </citation>
    <scope>NUCLEOTIDE SEQUENCE</scope>
</reference>
<evidence type="ECO:0000313" key="3">
    <source>
        <dbReference type="Proteomes" id="UP001151760"/>
    </source>
</evidence>
<gene>
    <name evidence="2" type="ORF">Tco_1068058</name>
</gene>
<reference evidence="2" key="2">
    <citation type="submission" date="2022-01" db="EMBL/GenBank/DDBJ databases">
        <authorList>
            <person name="Yamashiro T."/>
            <person name="Shiraishi A."/>
            <person name="Satake H."/>
            <person name="Nakayama K."/>
        </authorList>
    </citation>
    <scope>NUCLEOTIDE SEQUENCE</scope>
</reference>
<accession>A0ABQ5HEQ6</accession>
<keyword evidence="3" id="KW-1185">Reference proteome</keyword>
<organism evidence="2 3">
    <name type="scientific">Tanacetum coccineum</name>
    <dbReference type="NCBI Taxonomy" id="301880"/>
    <lineage>
        <taxon>Eukaryota</taxon>
        <taxon>Viridiplantae</taxon>
        <taxon>Streptophyta</taxon>
        <taxon>Embryophyta</taxon>
        <taxon>Tracheophyta</taxon>
        <taxon>Spermatophyta</taxon>
        <taxon>Magnoliopsida</taxon>
        <taxon>eudicotyledons</taxon>
        <taxon>Gunneridae</taxon>
        <taxon>Pentapetalae</taxon>
        <taxon>asterids</taxon>
        <taxon>campanulids</taxon>
        <taxon>Asterales</taxon>
        <taxon>Asteraceae</taxon>
        <taxon>Asteroideae</taxon>
        <taxon>Anthemideae</taxon>
        <taxon>Anthemidinae</taxon>
        <taxon>Tanacetum</taxon>
    </lineage>
</organism>
<feature type="region of interest" description="Disordered" evidence="1">
    <location>
        <begin position="1"/>
        <end position="95"/>
    </location>
</feature>
<dbReference type="EMBL" id="BQNB010019538">
    <property type="protein sequence ID" value="GJT86341.1"/>
    <property type="molecule type" value="Genomic_DNA"/>
</dbReference>
<sequence length="245" mass="28113">MGNIEAKIEADSEIGTKKKTLCSQKSRSKEEQTTNKSSTEKDNEYLSEEHGRIYTSTTERFQVRRYSEDGSSKRARAELEQESSKKQKMDDDDDMDTAELQSLIEINSEEEDVAINVIPLATNPLAIVDCKIHKEGKNSYYQIIRADKSSKLYLIFSTMLKDFDREDLVELYKLVMNKYGSTRPEKGMDLILWGDLKTMFEPHVEDDVWKLQHRLLKVTAASGEVSAAQSRLMLLKNLKEKRLSG</sequence>
<feature type="compositionally biased region" description="Basic and acidic residues" evidence="1">
    <location>
        <begin position="27"/>
        <end position="52"/>
    </location>
</feature>
<evidence type="ECO:0000313" key="2">
    <source>
        <dbReference type="EMBL" id="GJT86341.1"/>
    </source>
</evidence>
<comment type="caution">
    <text evidence="2">The sequence shown here is derived from an EMBL/GenBank/DDBJ whole genome shotgun (WGS) entry which is preliminary data.</text>
</comment>
<feature type="compositionally biased region" description="Basic and acidic residues" evidence="1">
    <location>
        <begin position="61"/>
        <end position="89"/>
    </location>
</feature>
<protein>
    <submittedName>
        <fullName evidence="2">Uncharacterized protein</fullName>
    </submittedName>
</protein>
<evidence type="ECO:0000256" key="1">
    <source>
        <dbReference type="SAM" id="MobiDB-lite"/>
    </source>
</evidence>
<dbReference type="Proteomes" id="UP001151760">
    <property type="component" value="Unassembled WGS sequence"/>
</dbReference>
<name>A0ABQ5HEQ6_9ASTR</name>